<evidence type="ECO:0000313" key="9">
    <source>
        <dbReference type="Proteomes" id="UP000327294"/>
    </source>
</evidence>
<evidence type="ECO:0000259" key="7">
    <source>
        <dbReference type="Pfam" id="PF02771"/>
    </source>
</evidence>
<comment type="similarity">
    <text evidence="2">Belongs to the acyl-CoA dehydrogenase family.</text>
</comment>
<evidence type="ECO:0000256" key="3">
    <source>
        <dbReference type="ARBA" id="ARBA00022630"/>
    </source>
</evidence>
<keyword evidence="9" id="KW-1185">Reference proteome</keyword>
<evidence type="ECO:0000259" key="6">
    <source>
        <dbReference type="Pfam" id="PF00441"/>
    </source>
</evidence>
<name>A0A5P8JW55_9ACTN</name>
<evidence type="ECO:0000256" key="2">
    <source>
        <dbReference type="ARBA" id="ARBA00009347"/>
    </source>
</evidence>
<evidence type="ECO:0000256" key="5">
    <source>
        <dbReference type="ARBA" id="ARBA00023002"/>
    </source>
</evidence>
<protein>
    <submittedName>
        <fullName evidence="8">Acyl-CoA dehydrogenase</fullName>
    </submittedName>
</protein>
<feature type="domain" description="Acyl-CoA dehydrogenase/oxidase C-terminal" evidence="6">
    <location>
        <begin position="227"/>
        <end position="364"/>
    </location>
</feature>
<keyword evidence="4" id="KW-0274">FAD</keyword>
<comment type="cofactor">
    <cofactor evidence="1">
        <name>FAD</name>
        <dbReference type="ChEBI" id="CHEBI:57692"/>
    </cofactor>
</comment>
<dbReference type="CDD" id="cd00567">
    <property type="entry name" value="ACAD"/>
    <property type="match status" value="1"/>
</dbReference>
<evidence type="ECO:0000256" key="1">
    <source>
        <dbReference type="ARBA" id="ARBA00001974"/>
    </source>
</evidence>
<dbReference type="RefSeq" id="WP_152166628.1">
    <property type="nucleotide sequence ID" value="NZ_CP045096.1"/>
</dbReference>
<dbReference type="PANTHER" id="PTHR43884:SF20">
    <property type="entry name" value="ACYL-COA DEHYDROGENASE FADE28"/>
    <property type="match status" value="1"/>
</dbReference>
<dbReference type="EMBL" id="CP045096">
    <property type="protein sequence ID" value="QFQ95091.1"/>
    <property type="molecule type" value="Genomic_DNA"/>
</dbReference>
<dbReference type="AlphaFoldDB" id="A0A5P8JW55"/>
<gene>
    <name evidence="8" type="ORF">F9278_01535</name>
</gene>
<sequence>MFRLDVDPALLGETGERRQLRAVLREFLAQTCGPEEVRGQTAGPHGFDPVLWERLAGEIGVHGLALPEEYGGAGGSFADLAVALEETGRVLCPAPLLPTVVLAAHTLLLCGDRAACERLLPGIASGALTATVAGFAHPERITAERGPDGWLLRGEADFVPDGEGADVVLVTARTSDGPRLFACEPDAGGCDRVARRVLDPTRRQALLRFRGAPAAPVGEAGQAPGVVDAVLDAGRTALAAEQVGGCAHALDAVVEYVSHRTQFGRVIGSFQAVKHRLADLLVEVEAARSASGWATACLAAPEAGEVRVAASAAAVVCATAYRRAAAEYVQLHGGIGFTWEHPAHLYVRRARADEALFGTADDHRVRLAGILGLAGPPGWFRSGAPSAGPCRRAC</sequence>
<dbReference type="InterPro" id="IPR013786">
    <property type="entry name" value="AcylCoA_DH/ox_N"/>
</dbReference>
<dbReference type="GO" id="GO:0003995">
    <property type="term" value="F:acyl-CoA dehydrogenase activity"/>
    <property type="evidence" value="ECO:0007669"/>
    <property type="project" value="TreeGrafter"/>
</dbReference>
<dbReference type="Pfam" id="PF02771">
    <property type="entry name" value="Acyl-CoA_dh_N"/>
    <property type="match status" value="1"/>
</dbReference>
<dbReference type="KEGG" id="sphv:F9278_01535"/>
<dbReference type="GO" id="GO:0050660">
    <property type="term" value="F:flavin adenine dinucleotide binding"/>
    <property type="evidence" value="ECO:0007669"/>
    <property type="project" value="InterPro"/>
</dbReference>
<keyword evidence="5" id="KW-0560">Oxidoreductase</keyword>
<dbReference type="SUPFAM" id="SSF56645">
    <property type="entry name" value="Acyl-CoA dehydrogenase NM domain-like"/>
    <property type="match status" value="1"/>
</dbReference>
<dbReference type="InterPro" id="IPR009075">
    <property type="entry name" value="AcylCo_DH/oxidase_C"/>
</dbReference>
<dbReference type="InterPro" id="IPR036250">
    <property type="entry name" value="AcylCo_DH-like_C"/>
</dbReference>
<dbReference type="Gene3D" id="2.40.110.10">
    <property type="entry name" value="Butyryl-CoA Dehydrogenase, subunit A, domain 2"/>
    <property type="match status" value="1"/>
</dbReference>
<evidence type="ECO:0000256" key="4">
    <source>
        <dbReference type="ARBA" id="ARBA00022827"/>
    </source>
</evidence>
<dbReference type="Gene3D" id="1.10.540.10">
    <property type="entry name" value="Acyl-CoA dehydrogenase/oxidase, N-terminal domain"/>
    <property type="match status" value="1"/>
</dbReference>
<dbReference type="SUPFAM" id="SSF47203">
    <property type="entry name" value="Acyl-CoA dehydrogenase C-terminal domain-like"/>
    <property type="match status" value="1"/>
</dbReference>
<accession>A0A5P8JW55</accession>
<reference evidence="8 9" key="1">
    <citation type="submission" date="2019-10" db="EMBL/GenBank/DDBJ databases">
        <title>Streptomyces sp. strain GY16 isolated from leaves of Broussonetia papyrifera.</title>
        <authorList>
            <person name="Mo P."/>
        </authorList>
    </citation>
    <scope>NUCLEOTIDE SEQUENCE [LARGE SCALE GENOMIC DNA]</scope>
    <source>
        <strain evidence="8 9">GY16</strain>
    </source>
</reference>
<feature type="domain" description="Acyl-CoA dehydrogenase/oxidase N-terminal" evidence="7">
    <location>
        <begin position="15"/>
        <end position="126"/>
    </location>
</feature>
<dbReference type="InterPro" id="IPR037069">
    <property type="entry name" value="AcylCoA_DH/ox_N_sf"/>
</dbReference>
<dbReference type="Proteomes" id="UP000327294">
    <property type="component" value="Chromosome"/>
</dbReference>
<dbReference type="InterPro" id="IPR046373">
    <property type="entry name" value="Acyl-CoA_Oxase/DH_mid-dom_sf"/>
</dbReference>
<dbReference type="PANTHER" id="PTHR43884">
    <property type="entry name" value="ACYL-COA DEHYDROGENASE"/>
    <property type="match status" value="1"/>
</dbReference>
<keyword evidence="3" id="KW-0285">Flavoprotein</keyword>
<proteinExistence type="inferred from homology"/>
<dbReference type="Gene3D" id="1.20.140.10">
    <property type="entry name" value="Butyryl-CoA Dehydrogenase, subunit A, domain 3"/>
    <property type="match status" value="1"/>
</dbReference>
<organism evidence="8 9">
    <name type="scientific">Streptomyces phaeolivaceus</name>
    <dbReference type="NCBI Taxonomy" id="2653200"/>
    <lineage>
        <taxon>Bacteria</taxon>
        <taxon>Bacillati</taxon>
        <taxon>Actinomycetota</taxon>
        <taxon>Actinomycetes</taxon>
        <taxon>Kitasatosporales</taxon>
        <taxon>Streptomycetaceae</taxon>
        <taxon>Streptomyces</taxon>
    </lineage>
</organism>
<evidence type="ECO:0000313" key="8">
    <source>
        <dbReference type="EMBL" id="QFQ95091.1"/>
    </source>
</evidence>
<dbReference type="InterPro" id="IPR009100">
    <property type="entry name" value="AcylCoA_DH/oxidase_NM_dom_sf"/>
</dbReference>
<dbReference type="Pfam" id="PF00441">
    <property type="entry name" value="Acyl-CoA_dh_1"/>
    <property type="match status" value="1"/>
</dbReference>